<feature type="region of interest" description="Disordered" evidence="1">
    <location>
        <begin position="137"/>
        <end position="159"/>
    </location>
</feature>
<dbReference type="Pfam" id="PF03473">
    <property type="entry name" value="MOSC"/>
    <property type="match status" value="1"/>
</dbReference>
<gene>
    <name evidence="3" type="ORF">SPMU_29440</name>
</gene>
<dbReference type="InterPro" id="IPR005302">
    <property type="entry name" value="MoCF_Sase_C"/>
</dbReference>
<dbReference type="InterPro" id="IPR011037">
    <property type="entry name" value="Pyrv_Knase-like_insert_dom_sf"/>
</dbReference>
<dbReference type="GO" id="GO:0003824">
    <property type="term" value="F:catalytic activity"/>
    <property type="evidence" value="ECO:0007669"/>
    <property type="project" value="InterPro"/>
</dbReference>
<dbReference type="AlphaFoldDB" id="A0A245ZG08"/>
<dbReference type="PANTHER" id="PTHR36930">
    <property type="entry name" value="METAL-SULFUR CLUSTER BIOSYNTHESIS PROTEINS YUAD-RELATED"/>
    <property type="match status" value="1"/>
</dbReference>
<accession>A0A245ZG08</accession>
<evidence type="ECO:0000313" key="4">
    <source>
        <dbReference type="Proteomes" id="UP000197783"/>
    </source>
</evidence>
<feature type="compositionally biased region" description="Polar residues" evidence="1">
    <location>
        <begin position="143"/>
        <end position="159"/>
    </location>
</feature>
<dbReference type="EMBL" id="NBBJ01000005">
    <property type="protein sequence ID" value="OWK28681.1"/>
    <property type="molecule type" value="Genomic_DNA"/>
</dbReference>
<evidence type="ECO:0000256" key="1">
    <source>
        <dbReference type="SAM" id="MobiDB-lite"/>
    </source>
</evidence>
<name>A0A245ZG08_9SPHN</name>
<dbReference type="GO" id="GO:0030170">
    <property type="term" value="F:pyridoxal phosphate binding"/>
    <property type="evidence" value="ECO:0007669"/>
    <property type="project" value="InterPro"/>
</dbReference>
<feature type="domain" description="MOSC" evidence="2">
    <location>
        <begin position="1"/>
        <end position="133"/>
    </location>
</feature>
<keyword evidence="4" id="KW-1185">Reference proteome</keyword>
<dbReference type="PROSITE" id="PS51340">
    <property type="entry name" value="MOSC"/>
    <property type="match status" value="1"/>
</dbReference>
<sequence>MEVIEAAEITLEGGVTGDYRGGLKRKPYKRQVTLIEQRNWAAATAEIGQAIPWQERRANLLVDGLDLPQVPGARIRIGRDVVLEVTVENDPCSRMEAIATGLEAALTPDWRAGACTKVIQGGAIAVGDEIRIEEAWPSHSERSTTLVTSTESGSSSART</sequence>
<dbReference type="InterPro" id="IPR052716">
    <property type="entry name" value="MOSC_domain"/>
</dbReference>
<dbReference type="Proteomes" id="UP000197783">
    <property type="component" value="Unassembled WGS sequence"/>
</dbReference>
<dbReference type="PANTHER" id="PTHR36930:SF1">
    <property type="entry name" value="MOSC DOMAIN-CONTAINING PROTEIN"/>
    <property type="match status" value="1"/>
</dbReference>
<dbReference type="SUPFAM" id="SSF50800">
    <property type="entry name" value="PK beta-barrel domain-like"/>
    <property type="match status" value="1"/>
</dbReference>
<reference evidence="3 4" key="1">
    <citation type="submission" date="2017-03" db="EMBL/GenBank/DDBJ databases">
        <title>Genome sequence of Sphingomonas mucosissima DSM 17494.</title>
        <authorList>
            <person name="Poehlein A."/>
            <person name="Wuebbeler J.H."/>
            <person name="Steinbuechel A."/>
            <person name="Daniel R."/>
        </authorList>
    </citation>
    <scope>NUCLEOTIDE SEQUENCE [LARGE SCALE GENOMIC DNA]</scope>
    <source>
        <strain evidence="3 4">DSM 17494</strain>
    </source>
</reference>
<dbReference type="OrthoDB" id="1550913at2"/>
<dbReference type="GO" id="GO:0030151">
    <property type="term" value="F:molybdenum ion binding"/>
    <property type="evidence" value="ECO:0007669"/>
    <property type="project" value="InterPro"/>
</dbReference>
<proteinExistence type="predicted"/>
<organism evidence="3 4">
    <name type="scientific">Sphingomonas mucosissima</name>
    <dbReference type="NCBI Taxonomy" id="370959"/>
    <lineage>
        <taxon>Bacteria</taxon>
        <taxon>Pseudomonadati</taxon>
        <taxon>Pseudomonadota</taxon>
        <taxon>Alphaproteobacteria</taxon>
        <taxon>Sphingomonadales</taxon>
        <taxon>Sphingomonadaceae</taxon>
        <taxon>Sphingomonas</taxon>
    </lineage>
</organism>
<evidence type="ECO:0000259" key="2">
    <source>
        <dbReference type="PROSITE" id="PS51340"/>
    </source>
</evidence>
<dbReference type="Gene3D" id="2.40.33.20">
    <property type="entry name" value="PK beta-barrel domain-like"/>
    <property type="match status" value="1"/>
</dbReference>
<protein>
    <submittedName>
        <fullName evidence="3">MOSC domain protein</fullName>
    </submittedName>
</protein>
<evidence type="ECO:0000313" key="3">
    <source>
        <dbReference type="EMBL" id="OWK28681.1"/>
    </source>
</evidence>
<comment type="caution">
    <text evidence="3">The sequence shown here is derived from an EMBL/GenBank/DDBJ whole genome shotgun (WGS) entry which is preliminary data.</text>
</comment>